<feature type="transmembrane region" description="Helical" evidence="6">
    <location>
        <begin position="288"/>
        <end position="312"/>
    </location>
</feature>
<dbReference type="HOGENOM" id="CLU_013756_2_1_1"/>
<feature type="transmembrane region" description="Helical" evidence="6">
    <location>
        <begin position="122"/>
        <end position="144"/>
    </location>
</feature>
<keyword evidence="2 6" id="KW-0812">Transmembrane</keyword>
<dbReference type="PANTHER" id="PTHR23507">
    <property type="entry name" value="ZGC:174356"/>
    <property type="match status" value="1"/>
</dbReference>
<evidence type="ECO:0000256" key="2">
    <source>
        <dbReference type="ARBA" id="ARBA00022692"/>
    </source>
</evidence>
<dbReference type="OrthoDB" id="194139at2759"/>
<keyword evidence="4 6" id="KW-0472">Membrane</keyword>
<evidence type="ECO:0000256" key="3">
    <source>
        <dbReference type="ARBA" id="ARBA00022989"/>
    </source>
</evidence>
<feature type="transmembrane region" description="Helical" evidence="6">
    <location>
        <begin position="332"/>
        <end position="351"/>
    </location>
</feature>
<sequence>MVATASDEQMPLLNQNGDDMPQSKALSKRHRNTVLLITFIIIVVADLGAGMFVAPTMELLEDAICRKYYHDITVGNDGRCKGDDIQKELVTLNSWTSTFLLLPGVFFAMPYGVLADSLGRRISLFLALAGVILMFTVQFIIIYFKDYVDLRWIWATGLITAIGGGNVVLQSTVFAIINDVASPENRSIIFFYAGSATMGAMMCSGPLAYSAMQISPWFCVSVGVTLCTLSLPLIFFLPETRQLTAKAASHLVPEEDSEPSHGSNISWVESAHRELPALVRYQFWDNKLLGTCLVVIMFTTLGKSMSAILLQYATKRFGWKWEEANLLDSLKIGVAIVMTGLVMPAASVYMRKNLRLSLIGKDLWLVRLSFAVLLVGSLAVGLSPTPATLIASLVIYAIGSGNELAMRGLISQAAGDRVATVFTTMGVLENIGIATSGPVLTAVYKLGIQLKGGWLALPFFLAAFIFLIANGIFFSIPSRRFESLMANPTERTEEDA</sequence>
<feature type="transmembrane region" description="Helical" evidence="6">
    <location>
        <begin position="456"/>
        <end position="476"/>
    </location>
</feature>
<comment type="subcellular location">
    <subcellularLocation>
        <location evidence="1">Membrane</location>
        <topology evidence="1">Multi-pass membrane protein</topology>
    </subcellularLocation>
</comment>
<dbReference type="InterPro" id="IPR011701">
    <property type="entry name" value="MFS"/>
</dbReference>
<dbReference type="InterPro" id="IPR036259">
    <property type="entry name" value="MFS_trans_sf"/>
</dbReference>
<feature type="transmembrane region" description="Helical" evidence="6">
    <location>
        <begin position="34"/>
        <end position="54"/>
    </location>
</feature>
<proteinExistence type="predicted"/>
<dbReference type="Gene3D" id="1.20.1250.20">
    <property type="entry name" value="MFS general substrate transporter like domains"/>
    <property type="match status" value="1"/>
</dbReference>
<dbReference type="AlphaFoldDB" id="A0A0A1T785"/>
<feature type="transmembrane region" description="Helical" evidence="6">
    <location>
        <begin position="388"/>
        <end position="406"/>
    </location>
</feature>
<keyword evidence="3 6" id="KW-1133">Transmembrane helix</keyword>
<evidence type="ECO:0000256" key="4">
    <source>
        <dbReference type="ARBA" id="ARBA00023136"/>
    </source>
</evidence>
<dbReference type="Proteomes" id="UP000039046">
    <property type="component" value="Unassembled WGS sequence"/>
</dbReference>
<feature type="transmembrane region" description="Helical" evidence="6">
    <location>
        <begin position="418"/>
        <end position="444"/>
    </location>
</feature>
<organism evidence="7 8">
    <name type="scientific">[Torrubiella] hemipterigena</name>
    <dbReference type="NCBI Taxonomy" id="1531966"/>
    <lineage>
        <taxon>Eukaryota</taxon>
        <taxon>Fungi</taxon>
        <taxon>Dikarya</taxon>
        <taxon>Ascomycota</taxon>
        <taxon>Pezizomycotina</taxon>
        <taxon>Sordariomycetes</taxon>
        <taxon>Hypocreomycetidae</taxon>
        <taxon>Hypocreales</taxon>
        <taxon>Clavicipitaceae</taxon>
        <taxon>Clavicipitaceae incertae sedis</taxon>
        <taxon>'Torrubiella' clade</taxon>
    </lineage>
</organism>
<accession>A0A0A1T785</accession>
<feature type="transmembrane region" description="Helical" evidence="6">
    <location>
        <begin position="215"/>
        <end position="237"/>
    </location>
</feature>
<feature type="transmembrane region" description="Helical" evidence="6">
    <location>
        <begin position="363"/>
        <end position="382"/>
    </location>
</feature>
<reference evidence="7 8" key="1">
    <citation type="journal article" date="2015" name="Genome Announc.">
        <title>Draft Genome Sequence and Gene Annotation of the Entomopathogenic Fungus Verticillium hemipterigenum.</title>
        <authorList>
            <person name="Horn F."/>
            <person name="Habel A."/>
            <person name="Scharf D.H."/>
            <person name="Dworschak J."/>
            <person name="Brakhage A.A."/>
            <person name="Guthke R."/>
            <person name="Hertweck C."/>
            <person name="Linde J."/>
        </authorList>
    </citation>
    <scope>NUCLEOTIDE SEQUENCE [LARGE SCALE GENOMIC DNA]</scope>
</reference>
<dbReference type="GO" id="GO:0022857">
    <property type="term" value="F:transmembrane transporter activity"/>
    <property type="evidence" value="ECO:0007669"/>
    <property type="project" value="InterPro"/>
</dbReference>
<evidence type="ECO:0000313" key="8">
    <source>
        <dbReference type="Proteomes" id="UP000039046"/>
    </source>
</evidence>
<evidence type="ECO:0000313" key="7">
    <source>
        <dbReference type="EMBL" id="CEJ90654.1"/>
    </source>
</evidence>
<dbReference type="GO" id="GO:0016020">
    <property type="term" value="C:membrane"/>
    <property type="evidence" value="ECO:0007669"/>
    <property type="project" value="UniProtKB-SubCell"/>
</dbReference>
<evidence type="ECO:0008006" key="9">
    <source>
        <dbReference type="Google" id="ProtNLM"/>
    </source>
</evidence>
<name>A0A0A1T785_9HYPO</name>
<protein>
    <recommendedName>
        <fullName evidence="9">Major facilitator superfamily (MFS) profile domain-containing protein</fullName>
    </recommendedName>
</protein>
<dbReference type="Pfam" id="PF07690">
    <property type="entry name" value="MFS_1"/>
    <property type="match status" value="1"/>
</dbReference>
<evidence type="ECO:0000256" key="6">
    <source>
        <dbReference type="SAM" id="Phobius"/>
    </source>
</evidence>
<feature type="transmembrane region" description="Helical" evidence="6">
    <location>
        <begin position="150"/>
        <end position="177"/>
    </location>
</feature>
<gene>
    <name evidence="7" type="ORF">VHEMI06421</name>
</gene>
<dbReference type="EMBL" id="CDHN01000003">
    <property type="protein sequence ID" value="CEJ90654.1"/>
    <property type="molecule type" value="Genomic_DNA"/>
</dbReference>
<dbReference type="SUPFAM" id="SSF103473">
    <property type="entry name" value="MFS general substrate transporter"/>
    <property type="match status" value="1"/>
</dbReference>
<keyword evidence="8" id="KW-1185">Reference proteome</keyword>
<evidence type="ECO:0000256" key="5">
    <source>
        <dbReference type="SAM" id="MobiDB-lite"/>
    </source>
</evidence>
<feature type="region of interest" description="Disordered" evidence="5">
    <location>
        <begin position="1"/>
        <end position="23"/>
    </location>
</feature>
<dbReference type="PANTHER" id="PTHR23507:SF1">
    <property type="entry name" value="FI18259P1-RELATED"/>
    <property type="match status" value="1"/>
</dbReference>
<feature type="transmembrane region" description="Helical" evidence="6">
    <location>
        <begin position="95"/>
        <end position="115"/>
    </location>
</feature>
<feature type="transmembrane region" description="Helical" evidence="6">
    <location>
        <begin position="189"/>
        <end position="209"/>
    </location>
</feature>
<evidence type="ECO:0000256" key="1">
    <source>
        <dbReference type="ARBA" id="ARBA00004141"/>
    </source>
</evidence>